<name>A0A7J0GDJ8_9ERIC</name>
<protein>
    <recommendedName>
        <fullName evidence="2">DUF659 domain-containing protein</fullName>
    </recommendedName>
</protein>
<feature type="region of interest" description="Disordered" evidence="1">
    <location>
        <begin position="287"/>
        <end position="324"/>
    </location>
</feature>
<reference evidence="3 4" key="1">
    <citation type="submission" date="2019-07" db="EMBL/GenBank/DDBJ databases">
        <title>De Novo Assembly of kiwifruit Actinidia rufa.</title>
        <authorList>
            <person name="Sugita-Konishi S."/>
            <person name="Sato K."/>
            <person name="Mori E."/>
            <person name="Abe Y."/>
            <person name="Kisaki G."/>
            <person name="Hamano K."/>
            <person name="Suezawa K."/>
            <person name="Otani M."/>
            <person name="Fukuda T."/>
            <person name="Manabe T."/>
            <person name="Gomi K."/>
            <person name="Tabuchi M."/>
            <person name="Akimitsu K."/>
            <person name="Kataoka I."/>
        </authorList>
    </citation>
    <scope>NUCLEOTIDE SEQUENCE [LARGE SCALE GENOMIC DNA]</scope>
    <source>
        <strain evidence="4">cv. Fuchu</strain>
    </source>
</reference>
<dbReference type="AlphaFoldDB" id="A0A7J0GDJ8"/>
<evidence type="ECO:0000313" key="3">
    <source>
        <dbReference type="EMBL" id="GFZ08887.1"/>
    </source>
</evidence>
<evidence type="ECO:0000259" key="2">
    <source>
        <dbReference type="Pfam" id="PF04937"/>
    </source>
</evidence>
<dbReference type="EMBL" id="BJWL01000020">
    <property type="protein sequence ID" value="GFZ08887.1"/>
    <property type="molecule type" value="Genomic_DNA"/>
</dbReference>
<dbReference type="PANTHER" id="PTHR32166">
    <property type="entry name" value="OSJNBA0013A04.12 PROTEIN"/>
    <property type="match status" value="1"/>
</dbReference>
<sequence length="324" mass="35740">MDLTQNIYYEDEDQDEHENEGPSATPLWRYVTKVTGEKKAGGGSAKHKTRRKETRHRFMLEAEQRNEGFAEQEEEDAQILFVGNAKAKKTSKGKADASSPSMKRTIADIFKTSDREDVDQTVARGYKAPNYEKIRTSLLDKEQSKVQRALNPFMQDWSTHGLSIASDGRAVFVNGHDVSGMEKNGLNIAEFIFKAIDFVGPSNMVQVVTDIASHCKAAGAIIQEKHPRIFWSGCLAHALNLLMKDIGKSSKSDPSLSFFNESYGKGKAMVKEPLPTTVEERDNAVLYESEDDDTPATIVVGTGSSSSVTGTLSTPSPLVQQKTQ</sequence>
<dbReference type="Proteomes" id="UP000585474">
    <property type="component" value="Unassembled WGS sequence"/>
</dbReference>
<keyword evidence="4" id="KW-1185">Reference proteome</keyword>
<proteinExistence type="predicted"/>
<feature type="compositionally biased region" description="Acidic residues" evidence="1">
    <location>
        <begin position="9"/>
        <end position="18"/>
    </location>
</feature>
<evidence type="ECO:0000256" key="1">
    <source>
        <dbReference type="SAM" id="MobiDB-lite"/>
    </source>
</evidence>
<evidence type="ECO:0000313" key="4">
    <source>
        <dbReference type="Proteomes" id="UP000585474"/>
    </source>
</evidence>
<feature type="region of interest" description="Disordered" evidence="1">
    <location>
        <begin position="1"/>
        <end position="26"/>
    </location>
</feature>
<gene>
    <name evidence="3" type="ORF">Acr_20g0006950</name>
</gene>
<dbReference type="InterPro" id="IPR007021">
    <property type="entry name" value="DUF659"/>
</dbReference>
<dbReference type="PANTHER" id="PTHR32166:SF123">
    <property type="entry name" value="BED-TYPE DOMAIN-CONTAINING PROTEIN"/>
    <property type="match status" value="1"/>
</dbReference>
<feature type="compositionally biased region" description="Low complexity" evidence="1">
    <location>
        <begin position="299"/>
        <end position="318"/>
    </location>
</feature>
<feature type="domain" description="DUF659" evidence="2">
    <location>
        <begin position="167"/>
        <end position="251"/>
    </location>
</feature>
<dbReference type="OrthoDB" id="2017576at2759"/>
<dbReference type="Pfam" id="PF04937">
    <property type="entry name" value="DUF659"/>
    <property type="match status" value="1"/>
</dbReference>
<organism evidence="3 4">
    <name type="scientific">Actinidia rufa</name>
    <dbReference type="NCBI Taxonomy" id="165716"/>
    <lineage>
        <taxon>Eukaryota</taxon>
        <taxon>Viridiplantae</taxon>
        <taxon>Streptophyta</taxon>
        <taxon>Embryophyta</taxon>
        <taxon>Tracheophyta</taxon>
        <taxon>Spermatophyta</taxon>
        <taxon>Magnoliopsida</taxon>
        <taxon>eudicotyledons</taxon>
        <taxon>Gunneridae</taxon>
        <taxon>Pentapetalae</taxon>
        <taxon>asterids</taxon>
        <taxon>Ericales</taxon>
        <taxon>Actinidiaceae</taxon>
        <taxon>Actinidia</taxon>
    </lineage>
</organism>
<feature type="region of interest" description="Disordered" evidence="1">
    <location>
        <begin position="35"/>
        <end position="54"/>
    </location>
</feature>
<feature type="compositionally biased region" description="Basic residues" evidence="1">
    <location>
        <begin position="45"/>
        <end position="54"/>
    </location>
</feature>
<accession>A0A7J0GDJ8</accession>
<comment type="caution">
    <text evidence="3">The sequence shown here is derived from an EMBL/GenBank/DDBJ whole genome shotgun (WGS) entry which is preliminary data.</text>
</comment>